<dbReference type="Proteomes" id="UP000830375">
    <property type="component" value="Unassembled WGS sequence"/>
</dbReference>
<comment type="caution">
    <text evidence="1">The sequence shown here is derived from an EMBL/GenBank/DDBJ whole genome shotgun (WGS) entry which is preliminary data.</text>
</comment>
<dbReference type="PANTHER" id="PTHR33064">
    <property type="entry name" value="POL PROTEIN"/>
    <property type="match status" value="1"/>
</dbReference>
<dbReference type="SUPFAM" id="SSF56672">
    <property type="entry name" value="DNA/RNA polymerases"/>
    <property type="match status" value="1"/>
</dbReference>
<dbReference type="InterPro" id="IPR043502">
    <property type="entry name" value="DNA/RNA_pol_sf"/>
</dbReference>
<sequence length="140" mass="15898">MEYLSAMLRALRGTGLMANPKKCVIGRVEVRYLGFHLDPGQVRPQISKTAVVATCPRPKTKKEVRQFLGLARYYSRFVPNYSDLTSPLTDLTKKEVPDPVQWTELCQQVFNLVKAALCAEQMQRLVEHASNVYQHANKTC</sequence>
<organism evidence="1 2">
    <name type="scientific">Labeo rohita</name>
    <name type="common">Indian major carp</name>
    <name type="synonym">Cyprinus rohita</name>
    <dbReference type="NCBI Taxonomy" id="84645"/>
    <lineage>
        <taxon>Eukaryota</taxon>
        <taxon>Metazoa</taxon>
        <taxon>Chordata</taxon>
        <taxon>Craniata</taxon>
        <taxon>Vertebrata</taxon>
        <taxon>Euteleostomi</taxon>
        <taxon>Actinopterygii</taxon>
        <taxon>Neopterygii</taxon>
        <taxon>Teleostei</taxon>
        <taxon>Ostariophysi</taxon>
        <taxon>Cypriniformes</taxon>
        <taxon>Cyprinidae</taxon>
        <taxon>Labeoninae</taxon>
        <taxon>Labeonini</taxon>
        <taxon>Labeo</taxon>
    </lineage>
</organism>
<protein>
    <submittedName>
        <fullName evidence="1">Mitochondrial protein</fullName>
    </submittedName>
</protein>
<accession>A0ABQ8M6V1</accession>
<dbReference type="EMBL" id="JACTAM010000012">
    <property type="protein sequence ID" value="KAI2658614.1"/>
    <property type="molecule type" value="Genomic_DNA"/>
</dbReference>
<gene>
    <name evidence="1" type="ORF">H4Q32_016715</name>
</gene>
<dbReference type="InterPro" id="IPR043128">
    <property type="entry name" value="Rev_trsase/Diguanyl_cyclase"/>
</dbReference>
<evidence type="ECO:0000313" key="2">
    <source>
        <dbReference type="Proteomes" id="UP000830375"/>
    </source>
</evidence>
<dbReference type="InterPro" id="IPR051320">
    <property type="entry name" value="Viral_Replic_Matur_Polypro"/>
</dbReference>
<proteinExistence type="predicted"/>
<keyword evidence="2" id="KW-1185">Reference proteome</keyword>
<reference evidence="1 2" key="1">
    <citation type="submission" date="2022-01" db="EMBL/GenBank/DDBJ databases">
        <title>A high-quality chromosome-level genome assembly of rohu carp, Labeo rohita.</title>
        <authorList>
            <person name="Arick M.A. II"/>
            <person name="Hsu C.-Y."/>
            <person name="Magbanua Z."/>
            <person name="Pechanova O."/>
            <person name="Grover C."/>
            <person name="Miller E."/>
            <person name="Thrash A."/>
            <person name="Ezzel L."/>
            <person name="Alam S."/>
            <person name="Benzie J."/>
            <person name="Hamilton M."/>
            <person name="Karsi A."/>
            <person name="Lawrence M.L."/>
            <person name="Peterson D.G."/>
        </authorList>
    </citation>
    <scope>NUCLEOTIDE SEQUENCE [LARGE SCALE GENOMIC DNA]</scope>
    <source>
        <strain evidence="2">BAU-BD-2019</strain>
        <tissue evidence="1">Blood</tissue>
    </source>
</reference>
<dbReference type="PANTHER" id="PTHR33064:SF29">
    <property type="entry name" value="PEPTIDASE A2 DOMAIN-CONTAINING PROTEIN-RELATED"/>
    <property type="match status" value="1"/>
</dbReference>
<evidence type="ECO:0000313" key="1">
    <source>
        <dbReference type="EMBL" id="KAI2658614.1"/>
    </source>
</evidence>
<name>A0ABQ8M6V1_LABRO</name>
<dbReference type="Gene3D" id="3.30.70.270">
    <property type="match status" value="2"/>
</dbReference>